<dbReference type="AlphaFoldDB" id="Q8DS66"/>
<keyword evidence="2" id="KW-0238">DNA-binding</keyword>
<dbReference type="PhylomeDB" id="Q8DS66"/>
<evidence type="ECO:0000313" key="6">
    <source>
        <dbReference type="Proteomes" id="UP000002512"/>
    </source>
</evidence>
<evidence type="ECO:0000256" key="1">
    <source>
        <dbReference type="ARBA" id="ARBA00023015"/>
    </source>
</evidence>
<dbReference type="GO" id="GO:0003677">
    <property type="term" value="F:DNA binding"/>
    <property type="evidence" value="ECO:0007669"/>
    <property type="project" value="UniProtKB-KW"/>
</dbReference>
<evidence type="ECO:0000313" key="5">
    <source>
        <dbReference type="EMBL" id="AAN59574.1"/>
    </source>
</evidence>
<gene>
    <name evidence="5" type="ordered locus">SMU_1969c</name>
</gene>
<keyword evidence="6" id="KW-1185">Reference proteome</keyword>
<dbReference type="SUPFAM" id="SSF46785">
    <property type="entry name" value="Winged helix' DNA-binding domain"/>
    <property type="match status" value="1"/>
</dbReference>
<dbReference type="PRINTS" id="PR00598">
    <property type="entry name" value="HTHMARR"/>
</dbReference>
<dbReference type="Gene3D" id="1.10.10.10">
    <property type="entry name" value="Winged helix-like DNA-binding domain superfamily/Winged helix DNA-binding domain"/>
    <property type="match status" value="1"/>
</dbReference>
<reference evidence="5 6" key="1">
    <citation type="journal article" date="2002" name="Proc. Natl. Acad. Sci. U.S.A.">
        <title>Genome sequence of Streptococcus mutans UA159, a cariogenic dental pathogen.</title>
        <authorList>
            <person name="Ajdic D."/>
            <person name="McShan W.M."/>
            <person name="McLaughlin R.E."/>
            <person name="Savic G."/>
            <person name="Chang J."/>
            <person name="Carson M.B."/>
            <person name="Primeaux C."/>
            <person name="Tian R."/>
            <person name="Kenton S."/>
            <person name="Jia H."/>
            <person name="Lin S."/>
            <person name="Qian Y."/>
            <person name="Li S."/>
            <person name="Zhu H."/>
            <person name="Najar F."/>
            <person name="Lai H."/>
            <person name="White J."/>
            <person name="Roe B.A."/>
            <person name="Ferretti J.J."/>
        </authorList>
    </citation>
    <scope>NUCLEOTIDE SEQUENCE [LARGE SCALE GENOMIC DNA]</scope>
    <source>
        <strain evidence="6">ATCC 700610 / UA159</strain>
    </source>
</reference>
<evidence type="ECO:0000259" key="4">
    <source>
        <dbReference type="PROSITE" id="PS50995"/>
    </source>
</evidence>
<dbReference type="InterPro" id="IPR023187">
    <property type="entry name" value="Tscrpt_reg_MarR-type_CS"/>
</dbReference>
<dbReference type="PROSITE" id="PS01117">
    <property type="entry name" value="HTH_MARR_1"/>
    <property type="match status" value="1"/>
</dbReference>
<feature type="domain" description="HTH marR-type" evidence="4">
    <location>
        <begin position="7"/>
        <end position="139"/>
    </location>
</feature>
<organism evidence="5 6">
    <name type="scientific">Streptococcus mutans serotype c (strain ATCC 700610 / UA159)</name>
    <dbReference type="NCBI Taxonomy" id="210007"/>
    <lineage>
        <taxon>Bacteria</taxon>
        <taxon>Bacillati</taxon>
        <taxon>Bacillota</taxon>
        <taxon>Bacilli</taxon>
        <taxon>Lactobacillales</taxon>
        <taxon>Streptococcaceae</taxon>
        <taxon>Streptococcus</taxon>
    </lineage>
</organism>
<name>Q8DS66_STRMU</name>
<dbReference type="PATRIC" id="fig|210007.7.peg.1751"/>
<dbReference type="STRING" id="210007.SMU_1969c"/>
<dbReference type="KEGG" id="smu:SMU_1969c"/>
<dbReference type="EMBL" id="AE014133">
    <property type="protein sequence ID" value="AAN59574.1"/>
    <property type="molecule type" value="Genomic_DNA"/>
</dbReference>
<dbReference type="SMART" id="SM00347">
    <property type="entry name" value="HTH_MARR"/>
    <property type="match status" value="1"/>
</dbReference>
<dbReference type="HOGENOM" id="CLU_083287_18_6_9"/>
<dbReference type="Pfam" id="PF01047">
    <property type="entry name" value="MarR"/>
    <property type="match status" value="1"/>
</dbReference>
<dbReference type="GO" id="GO:0003700">
    <property type="term" value="F:DNA-binding transcription factor activity"/>
    <property type="evidence" value="ECO:0007669"/>
    <property type="project" value="InterPro"/>
</dbReference>
<proteinExistence type="predicted"/>
<dbReference type="PANTHER" id="PTHR42756:SF1">
    <property type="entry name" value="TRANSCRIPTIONAL REPRESSOR OF EMRAB OPERON"/>
    <property type="match status" value="1"/>
</dbReference>
<protein>
    <submittedName>
        <fullName evidence="5">Transcriptional regulator</fullName>
    </submittedName>
</protein>
<dbReference type="RefSeq" id="WP_011074676.1">
    <property type="nucleotide sequence ID" value="NC_004350.2"/>
</dbReference>
<dbReference type="OrthoDB" id="9799747at2"/>
<dbReference type="PROSITE" id="PS50995">
    <property type="entry name" value="HTH_MARR_2"/>
    <property type="match status" value="1"/>
</dbReference>
<dbReference type="Proteomes" id="UP000002512">
    <property type="component" value="Chromosome"/>
</dbReference>
<keyword evidence="3" id="KW-0804">Transcription</keyword>
<evidence type="ECO:0000256" key="2">
    <source>
        <dbReference type="ARBA" id="ARBA00023125"/>
    </source>
</evidence>
<dbReference type="InterPro" id="IPR036390">
    <property type="entry name" value="WH_DNA-bd_sf"/>
</dbReference>
<dbReference type="InterPro" id="IPR036388">
    <property type="entry name" value="WH-like_DNA-bd_sf"/>
</dbReference>
<sequence length="143" mass="16675">MIILKLEDSWGFQISKIAQEMDSQFSKKLTKYDIGSREYGILLTIHQYALLTQLKIGELNKVDRTTIGQLVDLLERKDFVARQKNPKDRRQNLLVLTKTGRSLAEEMWQEMKEIEKDVLKHLSAKQKETLLTMVKAIRKGELN</sequence>
<dbReference type="PANTHER" id="PTHR42756">
    <property type="entry name" value="TRANSCRIPTIONAL REGULATOR, MARR"/>
    <property type="match status" value="1"/>
</dbReference>
<evidence type="ECO:0000256" key="3">
    <source>
        <dbReference type="ARBA" id="ARBA00023163"/>
    </source>
</evidence>
<keyword evidence="1" id="KW-0805">Transcription regulation</keyword>
<dbReference type="eggNOG" id="COG1846">
    <property type="taxonomic scope" value="Bacteria"/>
</dbReference>
<accession>Q8DS66</accession>
<dbReference type="InterPro" id="IPR000835">
    <property type="entry name" value="HTH_MarR-typ"/>
</dbReference>